<dbReference type="Pfam" id="PF03184">
    <property type="entry name" value="DDE_1"/>
    <property type="match status" value="1"/>
</dbReference>
<reference evidence="4" key="1">
    <citation type="submission" date="2023-03" db="EMBL/GenBank/DDBJ databases">
        <title>Chromosome-level genomes of two armyworms, Mythimna separata and Mythimna loreyi, provide insights into the biosynthesis and reception of sex pheromones.</title>
        <authorList>
            <person name="Zhao H."/>
        </authorList>
    </citation>
    <scope>NUCLEOTIDE SEQUENCE</scope>
    <source>
        <strain evidence="4">BeijingLab</strain>
        <tissue evidence="4">Pupa</tissue>
    </source>
</reference>
<dbReference type="SUPFAM" id="SSF46689">
    <property type="entry name" value="Homeodomain-like"/>
    <property type="match status" value="1"/>
</dbReference>
<dbReference type="AlphaFoldDB" id="A0AAD7YKF4"/>
<protein>
    <recommendedName>
        <fullName evidence="3">HTH CENPB-type domain-containing protein</fullName>
    </recommendedName>
</protein>
<evidence type="ECO:0000256" key="1">
    <source>
        <dbReference type="ARBA" id="ARBA00004123"/>
    </source>
</evidence>
<dbReference type="GO" id="GO:0003677">
    <property type="term" value="F:DNA binding"/>
    <property type="evidence" value="ECO:0007669"/>
    <property type="project" value="UniProtKB-KW"/>
</dbReference>
<keyword evidence="2" id="KW-0238">DNA-binding</keyword>
<evidence type="ECO:0000259" key="3">
    <source>
        <dbReference type="PROSITE" id="PS51253"/>
    </source>
</evidence>
<dbReference type="InterPro" id="IPR004875">
    <property type="entry name" value="DDE_SF_endonuclease_dom"/>
</dbReference>
<dbReference type="Gene3D" id="1.10.10.60">
    <property type="entry name" value="Homeodomain-like"/>
    <property type="match status" value="1"/>
</dbReference>
<proteinExistence type="predicted"/>
<dbReference type="PROSITE" id="PS51253">
    <property type="entry name" value="HTH_CENPB"/>
    <property type="match status" value="1"/>
</dbReference>
<dbReference type="InterPro" id="IPR009057">
    <property type="entry name" value="Homeodomain-like_sf"/>
</dbReference>
<organism evidence="4 5">
    <name type="scientific">Mythimna separata</name>
    <name type="common">Oriental armyworm</name>
    <name type="synonym">Pseudaletia separata</name>
    <dbReference type="NCBI Taxonomy" id="271217"/>
    <lineage>
        <taxon>Eukaryota</taxon>
        <taxon>Metazoa</taxon>
        <taxon>Ecdysozoa</taxon>
        <taxon>Arthropoda</taxon>
        <taxon>Hexapoda</taxon>
        <taxon>Insecta</taxon>
        <taxon>Pterygota</taxon>
        <taxon>Neoptera</taxon>
        <taxon>Endopterygota</taxon>
        <taxon>Lepidoptera</taxon>
        <taxon>Glossata</taxon>
        <taxon>Ditrysia</taxon>
        <taxon>Noctuoidea</taxon>
        <taxon>Noctuidae</taxon>
        <taxon>Noctuinae</taxon>
        <taxon>Hadenini</taxon>
        <taxon>Mythimna</taxon>
    </lineage>
</organism>
<dbReference type="Proteomes" id="UP001231518">
    <property type="component" value="Chromosome 18"/>
</dbReference>
<dbReference type="Pfam" id="PF03221">
    <property type="entry name" value="HTH_Tnp_Tc5"/>
    <property type="match status" value="1"/>
</dbReference>
<dbReference type="EMBL" id="JARGEI010000016">
    <property type="protein sequence ID" value="KAJ8718060.1"/>
    <property type="molecule type" value="Genomic_DNA"/>
</dbReference>
<sequence>MPISGPLLKAQAENFAEELGLTSFKASEGWLGKFKQRHHINYGKRSGEARSVDTNVTHDWINRVWSRITEKYAPSDIFNADEAGIFYKLTPDKTLKFKGEKCVGGKLSNERITVLVAANMNGTEKRKLTVIGKSKNPRCFKNIQKLPVTYKAHKSAWMTSQLFEEEVRKWDEELKERKILLLVDKCPAHPFISNLLNIELAFLPSNTTSVLQPMNQSVIKSLKGHYRRILLMELVESEGKTSVNMLHAVNFLSKAWEEVSPTAIQHSFRHVGLYTNPTSDEVKTELEFESDDELPFTEWIQQFNMAGSTVNLQTYIEVDDCLLTTASHTNKEILDEQGDKEDETDEPEPPPSLKEALEAAKLLENYFLYHEDASISQDMSKISKKIQQNYWSSKRRQIKITDYTQ</sequence>
<accession>A0AAD7YKF4</accession>
<name>A0AAD7YKF4_MYTSE</name>
<evidence type="ECO:0000256" key="2">
    <source>
        <dbReference type="ARBA" id="ARBA00023125"/>
    </source>
</evidence>
<comment type="caution">
    <text evidence="4">The sequence shown here is derived from an EMBL/GenBank/DDBJ whole genome shotgun (WGS) entry which is preliminary data.</text>
</comment>
<dbReference type="GO" id="GO:0005634">
    <property type="term" value="C:nucleus"/>
    <property type="evidence" value="ECO:0007669"/>
    <property type="project" value="UniProtKB-SubCell"/>
</dbReference>
<evidence type="ECO:0000313" key="4">
    <source>
        <dbReference type="EMBL" id="KAJ8718060.1"/>
    </source>
</evidence>
<gene>
    <name evidence="4" type="ORF">PYW07_005990</name>
</gene>
<dbReference type="PANTHER" id="PTHR19303">
    <property type="entry name" value="TRANSPOSON"/>
    <property type="match status" value="1"/>
</dbReference>
<evidence type="ECO:0000313" key="5">
    <source>
        <dbReference type="Proteomes" id="UP001231518"/>
    </source>
</evidence>
<dbReference type="InterPro" id="IPR006600">
    <property type="entry name" value="HTH_CenpB_DNA-bd_dom"/>
</dbReference>
<keyword evidence="5" id="KW-1185">Reference proteome</keyword>
<comment type="subcellular location">
    <subcellularLocation>
        <location evidence="1">Nucleus</location>
    </subcellularLocation>
</comment>
<dbReference type="InterPro" id="IPR050863">
    <property type="entry name" value="CenT-Element_Derived"/>
</dbReference>
<feature type="domain" description="HTH CENPB-type" evidence="3">
    <location>
        <begin position="1"/>
        <end position="44"/>
    </location>
</feature>
<dbReference type="PANTHER" id="PTHR19303:SF73">
    <property type="entry name" value="PROTEIN PDC2"/>
    <property type="match status" value="1"/>
</dbReference>